<comment type="caution">
    <text evidence="1">The sequence shown here is derived from an EMBL/GenBank/DDBJ whole genome shotgun (WGS) entry which is preliminary data.</text>
</comment>
<reference evidence="1 2" key="1">
    <citation type="submission" date="2019-05" db="EMBL/GenBank/DDBJ databases">
        <title>Another draft genome of Portunus trituberculatus and its Hox gene families provides insights of decapod evolution.</title>
        <authorList>
            <person name="Jeong J.-H."/>
            <person name="Song I."/>
            <person name="Kim S."/>
            <person name="Choi T."/>
            <person name="Kim D."/>
            <person name="Ryu S."/>
            <person name="Kim W."/>
        </authorList>
    </citation>
    <scope>NUCLEOTIDE SEQUENCE [LARGE SCALE GENOMIC DNA]</scope>
    <source>
        <tissue evidence="1">Muscle</tissue>
    </source>
</reference>
<dbReference type="Proteomes" id="UP000324222">
    <property type="component" value="Unassembled WGS sequence"/>
</dbReference>
<dbReference type="EMBL" id="VSRR010000397">
    <property type="protein sequence ID" value="MPC15027.1"/>
    <property type="molecule type" value="Genomic_DNA"/>
</dbReference>
<organism evidence="1 2">
    <name type="scientific">Portunus trituberculatus</name>
    <name type="common">Swimming crab</name>
    <name type="synonym">Neptunus trituberculatus</name>
    <dbReference type="NCBI Taxonomy" id="210409"/>
    <lineage>
        <taxon>Eukaryota</taxon>
        <taxon>Metazoa</taxon>
        <taxon>Ecdysozoa</taxon>
        <taxon>Arthropoda</taxon>
        <taxon>Crustacea</taxon>
        <taxon>Multicrustacea</taxon>
        <taxon>Malacostraca</taxon>
        <taxon>Eumalacostraca</taxon>
        <taxon>Eucarida</taxon>
        <taxon>Decapoda</taxon>
        <taxon>Pleocyemata</taxon>
        <taxon>Brachyura</taxon>
        <taxon>Eubrachyura</taxon>
        <taxon>Portunoidea</taxon>
        <taxon>Portunidae</taxon>
        <taxon>Portuninae</taxon>
        <taxon>Portunus</taxon>
    </lineage>
</organism>
<dbReference type="AlphaFoldDB" id="A0A5B7CZ34"/>
<proteinExistence type="predicted"/>
<keyword evidence="2" id="KW-1185">Reference proteome</keyword>
<gene>
    <name evidence="1" type="ORF">E2C01_007809</name>
</gene>
<name>A0A5B7CZ34_PORTR</name>
<protein>
    <submittedName>
        <fullName evidence="1">Uncharacterized protein</fullName>
    </submittedName>
</protein>
<evidence type="ECO:0000313" key="2">
    <source>
        <dbReference type="Proteomes" id="UP000324222"/>
    </source>
</evidence>
<evidence type="ECO:0000313" key="1">
    <source>
        <dbReference type="EMBL" id="MPC15027.1"/>
    </source>
</evidence>
<accession>A0A5B7CZ34</accession>
<sequence length="91" mass="10435">MEEMSELMNESFKSIFNEEEDFIEPSNQETQEELRNDVVQKQKIKELLEKVDERKGMGPDGAFILIAPLPRLLLPLTHVGDFTGLLWAVMG</sequence>